<feature type="region of interest" description="Disordered" evidence="2">
    <location>
        <begin position="88"/>
        <end position="115"/>
    </location>
</feature>
<feature type="compositionally biased region" description="Basic and acidic residues" evidence="2">
    <location>
        <begin position="88"/>
        <end position="103"/>
    </location>
</feature>
<dbReference type="Pfam" id="PF00566">
    <property type="entry name" value="RabGAP-TBC"/>
    <property type="match status" value="1"/>
</dbReference>
<reference evidence="4" key="2">
    <citation type="submission" date="2021-04" db="EMBL/GenBank/DDBJ databases">
        <authorList>
            <person name="Podell S."/>
        </authorList>
    </citation>
    <scope>NUCLEOTIDE SEQUENCE</scope>
    <source>
        <strain evidence="4">Hildebrandi</strain>
    </source>
</reference>
<dbReference type="PANTHER" id="PTHR22957:SF337">
    <property type="entry name" value="TBC1 DOMAIN FAMILY MEMBER 5"/>
    <property type="match status" value="1"/>
</dbReference>
<dbReference type="EMBL" id="JAGRRH010000017">
    <property type="protein sequence ID" value="KAG7352604.1"/>
    <property type="molecule type" value="Genomic_DNA"/>
</dbReference>
<reference evidence="4" key="1">
    <citation type="journal article" date="2021" name="Sci. Rep.">
        <title>Diploid genomic architecture of Nitzschia inconspicua, an elite biomass production diatom.</title>
        <authorList>
            <person name="Oliver A."/>
            <person name="Podell S."/>
            <person name="Pinowska A."/>
            <person name="Traller J.C."/>
            <person name="Smith S.R."/>
            <person name="McClure R."/>
            <person name="Beliaev A."/>
            <person name="Bohutskyi P."/>
            <person name="Hill E.A."/>
            <person name="Rabines A."/>
            <person name="Zheng H."/>
            <person name="Allen L.Z."/>
            <person name="Kuo A."/>
            <person name="Grigoriev I.V."/>
            <person name="Allen A.E."/>
            <person name="Hazlebeck D."/>
            <person name="Allen E.E."/>
        </authorList>
    </citation>
    <scope>NUCLEOTIDE SEQUENCE</scope>
    <source>
        <strain evidence="4">Hildebrandi</strain>
    </source>
</reference>
<evidence type="ECO:0000313" key="4">
    <source>
        <dbReference type="EMBL" id="KAG7352604.1"/>
    </source>
</evidence>
<dbReference type="PROSITE" id="PS50086">
    <property type="entry name" value="TBC_RABGAP"/>
    <property type="match status" value="1"/>
</dbReference>
<proteinExistence type="predicted"/>
<organism evidence="4 5">
    <name type="scientific">Nitzschia inconspicua</name>
    <dbReference type="NCBI Taxonomy" id="303405"/>
    <lineage>
        <taxon>Eukaryota</taxon>
        <taxon>Sar</taxon>
        <taxon>Stramenopiles</taxon>
        <taxon>Ochrophyta</taxon>
        <taxon>Bacillariophyta</taxon>
        <taxon>Bacillariophyceae</taxon>
        <taxon>Bacillariophycidae</taxon>
        <taxon>Bacillariales</taxon>
        <taxon>Bacillariaceae</taxon>
        <taxon>Nitzschia</taxon>
    </lineage>
</organism>
<comment type="caution">
    <text evidence="4">The sequence shown here is derived from an EMBL/GenBank/DDBJ whole genome shotgun (WGS) entry which is preliminary data.</text>
</comment>
<evidence type="ECO:0000259" key="3">
    <source>
        <dbReference type="PROSITE" id="PS50086"/>
    </source>
</evidence>
<gene>
    <name evidence="4" type="ORF">IV203_008652</name>
</gene>
<feature type="domain" description="Rab-GAP TBC" evidence="3">
    <location>
        <begin position="31"/>
        <end position="348"/>
    </location>
</feature>
<dbReference type="OrthoDB" id="49009at2759"/>
<dbReference type="AlphaFoldDB" id="A0A9K3PPL1"/>
<keyword evidence="1" id="KW-0343">GTPase activation</keyword>
<sequence length="631" mass="70751">MTLNASLPTTYIAPTVSEEEQQGLKVHLQGDISALPRSVRWRIQLGLLQEPITKSSHCHCTLEEVTEYNRSVIAQQTEWFKSLVERHLEEDEQKQEEKEESTKEASAPSGNEVADIDPLTAMVMEQQAQETRKAELYLKYRKERARMKRGLAVEGRVIESESDEVDRASLGIIEKDLNRLPHPAEEKSLSGAVSPSNNTPENEARITSLREVLYIFSQEHPDIGYRQGMHEIASFLLFVLELEHQQYPDHVLFNPILPICYGLLESTLGQLTTAYDATGSGKSLQQMSIAILGKILQNDPTLYHHLTSNPNIPPPPIYCTRWVRLMFSREVVGYENVFQLWDVFFSYANIMQALEIASASRILLLGDALLKPDNNTLDLLMNVPPLTDITPLTDVLQKLMQQREGDQAVSLPHGLPPIVQQHFQPSSPIHRQLAMSPSVPIGGSMHFTPDQPGSMAGDNKFSFSKMRQSFGQKVDSFGQKIANKTMEWTEAARREAIGGSMSNPGSSSSQSFDPLGGLLTHSYSNNHHHQNGGMSHHGNSQPSLMSNLAAAVHGSTPNLTLQQPKTPKQHQHEMWSQLLNQKILTVQEFLMELESKENEGTVPPEVWEALADMDRMQRELLNYSRNMAGSL</sequence>
<dbReference type="GO" id="GO:0005096">
    <property type="term" value="F:GTPase activator activity"/>
    <property type="evidence" value="ECO:0007669"/>
    <property type="project" value="UniProtKB-KW"/>
</dbReference>
<dbReference type="InterPro" id="IPR000195">
    <property type="entry name" value="Rab-GAP-TBC_dom"/>
</dbReference>
<feature type="compositionally biased region" description="Low complexity" evidence="2">
    <location>
        <begin position="498"/>
        <end position="517"/>
    </location>
</feature>
<dbReference type="SMART" id="SM00164">
    <property type="entry name" value="TBC"/>
    <property type="match status" value="1"/>
</dbReference>
<dbReference type="Proteomes" id="UP000693970">
    <property type="component" value="Unassembled WGS sequence"/>
</dbReference>
<dbReference type="PANTHER" id="PTHR22957">
    <property type="entry name" value="TBC1 DOMAIN FAMILY MEMBER GTPASE-ACTIVATING PROTEIN"/>
    <property type="match status" value="1"/>
</dbReference>
<evidence type="ECO:0000313" key="5">
    <source>
        <dbReference type="Proteomes" id="UP000693970"/>
    </source>
</evidence>
<name>A0A9K3PPL1_9STRA</name>
<accession>A0A9K3PPL1</accession>
<feature type="region of interest" description="Disordered" evidence="2">
    <location>
        <begin position="497"/>
        <end position="542"/>
    </location>
</feature>
<evidence type="ECO:0000256" key="1">
    <source>
        <dbReference type="ARBA" id="ARBA00022468"/>
    </source>
</evidence>
<protein>
    <submittedName>
        <fullName evidence="4">Rab-GTPase-TBC domain containing protein</fullName>
    </submittedName>
</protein>
<evidence type="ECO:0000256" key="2">
    <source>
        <dbReference type="SAM" id="MobiDB-lite"/>
    </source>
</evidence>
<keyword evidence="5" id="KW-1185">Reference proteome</keyword>